<comment type="subunit">
    <text evidence="6">Part of the 50S ribosomal subunit. Contacts protein L29, and trigger factor when it is bound to the ribosome.</text>
</comment>
<keyword evidence="4 6" id="KW-0689">Ribosomal protein</keyword>
<evidence type="ECO:0000313" key="8">
    <source>
        <dbReference type="Proteomes" id="UP000219329"/>
    </source>
</evidence>
<dbReference type="GO" id="GO:0005840">
    <property type="term" value="C:ribosome"/>
    <property type="evidence" value="ECO:0007669"/>
    <property type="project" value="UniProtKB-KW"/>
</dbReference>
<dbReference type="Gene3D" id="3.30.70.330">
    <property type="match status" value="1"/>
</dbReference>
<dbReference type="InterPro" id="IPR012677">
    <property type="entry name" value="Nucleotide-bd_a/b_plait_sf"/>
</dbReference>
<name>A0A2A5WB09_9GAMM</name>
<dbReference type="AlphaFoldDB" id="A0A2A5WB09"/>
<keyword evidence="2 6" id="KW-0699">rRNA-binding</keyword>
<gene>
    <name evidence="6" type="primary">rplW</name>
    <name evidence="7" type="ORF">CNF02_08550</name>
</gene>
<protein>
    <recommendedName>
        <fullName evidence="6">Large ribosomal subunit protein uL23</fullName>
    </recommendedName>
</protein>
<evidence type="ECO:0000256" key="4">
    <source>
        <dbReference type="ARBA" id="ARBA00022980"/>
    </source>
</evidence>
<evidence type="ECO:0000313" key="7">
    <source>
        <dbReference type="EMBL" id="PDH33483.1"/>
    </source>
</evidence>
<dbReference type="InterPro" id="IPR013025">
    <property type="entry name" value="Ribosomal_uL23-like"/>
</dbReference>
<organism evidence="7 8">
    <name type="scientific">OM182 bacterium MED-G28</name>
    <dbReference type="NCBI Taxonomy" id="1986256"/>
    <lineage>
        <taxon>Bacteria</taxon>
        <taxon>Pseudomonadati</taxon>
        <taxon>Pseudomonadota</taxon>
        <taxon>Gammaproteobacteria</taxon>
        <taxon>OMG group</taxon>
        <taxon>OM182 clade</taxon>
    </lineage>
</organism>
<dbReference type="NCBIfam" id="NF004359">
    <property type="entry name" value="PRK05738.1-3"/>
    <property type="match status" value="1"/>
</dbReference>
<dbReference type="GO" id="GO:0019843">
    <property type="term" value="F:rRNA binding"/>
    <property type="evidence" value="ECO:0007669"/>
    <property type="project" value="UniProtKB-UniRule"/>
</dbReference>
<dbReference type="Proteomes" id="UP000219329">
    <property type="component" value="Unassembled WGS sequence"/>
</dbReference>
<dbReference type="PANTHER" id="PTHR11620">
    <property type="entry name" value="60S RIBOSOMAL PROTEIN L23A"/>
    <property type="match status" value="1"/>
</dbReference>
<accession>A0A2A5WB09</accession>
<dbReference type="InterPro" id="IPR012678">
    <property type="entry name" value="Ribosomal_uL23/eL15/eS24_sf"/>
</dbReference>
<evidence type="ECO:0000256" key="5">
    <source>
        <dbReference type="ARBA" id="ARBA00023274"/>
    </source>
</evidence>
<dbReference type="NCBIfam" id="NF004363">
    <property type="entry name" value="PRK05738.2-4"/>
    <property type="match status" value="1"/>
</dbReference>
<dbReference type="GO" id="GO:1990904">
    <property type="term" value="C:ribonucleoprotein complex"/>
    <property type="evidence" value="ECO:0007669"/>
    <property type="project" value="UniProtKB-KW"/>
</dbReference>
<keyword evidence="5 6" id="KW-0687">Ribonucleoprotein</keyword>
<dbReference type="Pfam" id="PF00276">
    <property type="entry name" value="Ribosomal_L23"/>
    <property type="match status" value="1"/>
</dbReference>
<evidence type="ECO:0000256" key="6">
    <source>
        <dbReference type="HAMAP-Rule" id="MF_01369"/>
    </source>
</evidence>
<comment type="function">
    <text evidence="6">One of the early assembly proteins it binds 23S rRNA. One of the proteins that surrounds the polypeptide exit tunnel on the outside of the ribosome. Forms the main docking site for trigger factor binding to the ribosome.</text>
</comment>
<dbReference type="HAMAP" id="MF_01369_B">
    <property type="entry name" value="Ribosomal_uL23_B"/>
    <property type="match status" value="1"/>
</dbReference>
<sequence>MNEERIYTIILAPHVSEKSTLAGELSNQYTFKVANDATKPEIKKAVEIIFNVVVADLQVLNVKGKTKRNNRGKIRRRPSWKKAYVRLEEGHEIDFADIG</sequence>
<comment type="similarity">
    <text evidence="1 6">Belongs to the universal ribosomal protein uL23 family.</text>
</comment>
<keyword evidence="3 6" id="KW-0694">RNA-binding</keyword>
<dbReference type="GO" id="GO:0006412">
    <property type="term" value="P:translation"/>
    <property type="evidence" value="ECO:0007669"/>
    <property type="project" value="UniProtKB-UniRule"/>
</dbReference>
<dbReference type="EMBL" id="NTJZ01000008">
    <property type="protein sequence ID" value="PDH33483.1"/>
    <property type="molecule type" value="Genomic_DNA"/>
</dbReference>
<dbReference type="FunFam" id="3.30.70.330:FF:000001">
    <property type="entry name" value="50S ribosomal protein L23"/>
    <property type="match status" value="1"/>
</dbReference>
<proteinExistence type="inferred from homology"/>
<comment type="caution">
    <text evidence="7">The sequence shown here is derived from an EMBL/GenBank/DDBJ whole genome shotgun (WGS) entry which is preliminary data.</text>
</comment>
<dbReference type="SUPFAM" id="SSF54189">
    <property type="entry name" value="Ribosomal proteins S24e, L23 and L15e"/>
    <property type="match status" value="1"/>
</dbReference>
<evidence type="ECO:0000256" key="3">
    <source>
        <dbReference type="ARBA" id="ARBA00022884"/>
    </source>
</evidence>
<evidence type="ECO:0000256" key="2">
    <source>
        <dbReference type="ARBA" id="ARBA00022730"/>
    </source>
</evidence>
<reference evidence="7 8" key="1">
    <citation type="submission" date="2017-08" db="EMBL/GenBank/DDBJ databases">
        <title>Fine stratification of microbial communities through a metagenomic profile of the photic zone.</title>
        <authorList>
            <person name="Haro-Moreno J.M."/>
            <person name="Lopez-Perez M."/>
            <person name="De La Torre J."/>
            <person name="Picazo A."/>
            <person name="Camacho A."/>
            <person name="Rodriguez-Valera F."/>
        </authorList>
    </citation>
    <scope>NUCLEOTIDE SEQUENCE [LARGE SCALE GENOMIC DNA]</scope>
    <source>
        <strain evidence="7">MED-G28</strain>
    </source>
</reference>
<evidence type="ECO:0000256" key="1">
    <source>
        <dbReference type="ARBA" id="ARBA00006700"/>
    </source>
</evidence>
<dbReference type="GO" id="GO:0003735">
    <property type="term" value="F:structural constituent of ribosome"/>
    <property type="evidence" value="ECO:0007669"/>
    <property type="project" value="InterPro"/>
</dbReference>